<reference evidence="2" key="1">
    <citation type="submission" date="2022-03" db="EMBL/GenBank/DDBJ databases">
        <authorList>
            <person name="Lindestad O."/>
        </authorList>
    </citation>
    <scope>NUCLEOTIDE SEQUENCE</scope>
</reference>
<dbReference type="EMBL" id="CAKXAJ010025541">
    <property type="protein sequence ID" value="CAH2240683.1"/>
    <property type="molecule type" value="Genomic_DNA"/>
</dbReference>
<evidence type="ECO:0000313" key="3">
    <source>
        <dbReference type="Proteomes" id="UP000838756"/>
    </source>
</evidence>
<evidence type="ECO:0000313" key="2">
    <source>
        <dbReference type="EMBL" id="CAH2240683.1"/>
    </source>
</evidence>
<keyword evidence="1" id="KW-0732">Signal</keyword>
<feature type="chain" id="PRO_5035800511" evidence="1">
    <location>
        <begin position="18"/>
        <end position="87"/>
    </location>
</feature>
<evidence type="ECO:0000256" key="1">
    <source>
        <dbReference type="SAM" id="SignalP"/>
    </source>
</evidence>
<name>A0A8S4RU29_9NEOP</name>
<gene>
    <name evidence="2" type="primary">jg25707</name>
    <name evidence="2" type="ORF">PAEG_LOCUS17251</name>
</gene>
<feature type="signal peptide" evidence="1">
    <location>
        <begin position="1"/>
        <end position="17"/>
    </location>
</feature>
<dbReference type="AlphaFoldDB" id="A0A8S4RU29"/>
<accession>A0A8S4RU29</accession>
<organism evidence="2 3">
    <name type="scientific">Pararge aegeria aegeria</name>
    <dbReference type="NCBI Taxonomy" id="348720"/>
    <lineage>
        <taxon>Eukaryota</taxon>
        <taxon>Metazoa</taxon>
        <taxon>Ecdysozoa</taxon>
        <taxon>Arthropoda</taxon>
        <taxon>Hexapoda</taxon>
        <taxon>Insecta</taxon>
        <taxon>Pterygota</taxon>
        <taxon>Neoptera</taxon>
        <taxon>Endopterygota</taxon>
        <taxon>Lepidoptera</taxon>
        <taxon>Glossata</taxon>
        <taxon>Ditrysia</taxon>
        <taxon>Papilionoidea</taxon>
        <taxon>Nymphalidae</taxon>
        <taxon>Satyrinae</taxon>
        <taxon>Satyrini</taxon>
        <taxon>Parargina</taxon>
        <taxon>Pararge</taxon>
    </lineage>
</organism>
<dbReference type="OrthoDB" id="7437557at2759"/>
<dbReference type="Proteomes" id="UP000838756">
    <property type="component" value="Unassembled WGS sequence"/>
</dbReference>
<keyword evidence="3" id="KW-1185">Reference proteome</keyword>
<sequence length="87" mass="9595">MHVIGILFLFILLHGNATFSWMPILDDTEILKSATASSIANNATTSAPPIQCKTARSITGLCVIRQRCDFGSGSTDFTLYAPRWYKK</sequence>
<protein>
    <submittedName>
        <fullName evidence="2">Jg25707 protein</fullName>
    </submittedName>
</protein>
<proteinExistence type="predicted"/>
<comment type="caution">
    <text evidence="2">The sequence shown here is derived from an EMBL/GenBank/DDBJ whole genome shotgun (WGS) entry which is preliminary data.</text>
</comment>